<evidence type="ECO:0000256" key="1">
    <source>
        <dbReference type="ARBA" id="ARBA00022679"/>
    </source>
</evidence>
<keyword evidence="2 3" id="KW-0012">Acyltransferase</keyword>
<gene>
    <name evidence="3" type="ORF">RCOM_1025740</name>
</gene>
<evidence type="ECO:0000256" key="2">
    <source>
        <dbReference type="ARBA" id="ARBA00023315"/>
    </source>
</evidence>
<evidence type="ECO:0000313" key="3">
    <source>
        <dbReference type="EMBL" id="EEF34759.1"/>
    </source>
</evidence>
<keyword evidence="1 3" id="KW-0808">Transferase</keyword>
<dbReference type="PANTHER" id="PTHR31625">
    <property type="match status" value="1"/>
</dbReference>
<proteinExistence type="predicted"/>
<keyword evidence="4" id="KW-1185">Reference proteome</keyword>
<dbReference type="InParanoid" id="B9SNQ1"/>
<dbReference type="Pfam" id="PF02458">
    <property type="entry name" value="Transferase"/>
    <property type="match status" value="1"/>
</dbReference>
<protein>
    <submittedName>
        <fullName evidence="3">Anthocyanin 5-aromatic acyltransferase, putative</fullName>
        <ecNumber evidence="3">2.3.1.153</ecNumber>
    </submittedName>
</protein>
<dbReference type="EMBL" id="EQ974051">
    <property type="protein sequence ID" value="EEF34759.1"/>
    <property type="molecule type" value="Genomic_DNA"/>
</dbReference>
<dbReference type="GO" id="GO:0047183">
    <property type="term" value="F:anthocyanin 5-(6'''-hydroxycinnamoyltransferase) activity"/>
    <property type="evidence" value="ECO:0007669"/>
    <property type="project" value="UniProtKB-EC"/>
</dbReference>
<organism evidence="3 4">
    <name type="scientific">Ricinus communis</name>
    <name type="common">Castor bean</name>
    <dbReference type="NCBI Taxonomy" id="3988"/>
    <lineage>
        <taxon>Eukaryota</taxon>
        <taxon>Viridiplantae</taxon>
        <taxon>Streptophyta</taxon>
        <taxon>Embryophyta</taxon>
        <taxon>Tracheophyta</taxon>
        <taxon>Spermatophyta</taxon>
        <taxon>Magnoliopsida</taxon>
        <taxon>eudicotyledons</taxon>
        <taxon>Gunneridae</taxon>
        <taxon>Pentapetalae</taxon>
        <taxon>rosids</taxon>
        <taxon>fabids</taxon>
        <taxon>Malpighiales</taxon>
        <taxon>Euphorbiaceae</taxon>
        <taxon>Acalyphoideae</taxon>
        <taxon>Acalypheae</taxon>
        <taxon>Ricinus</taxon>
    </lineage>
</organism>
<dbReference type="STRING" id="3988.B9SNQ1"/>
<evidence type="ECO:0000313" key="4">
    <source>
        <dbReference type="Proteomes" id="UP000008311"/>
    </source>
</evidence>
<dbReference type="Gene3D" id="3.30.559.10">
    <property type="entry name" value="Chloramphenicol acetyltransferase-like domain"/>
    <property type="match status" value="3"/>
</dbReference>
<dbReference type="EC" id="2.3.1.153" evidence="3"/>
<dbReference type="InterPro" id="IPR051504">
    <property type="entry name" value="Plant_metabolite_acyltrans"/>
</dbReference>
<dbReference type="AlphaFoldDB" id="B9SNQ1"/>
<dbReference type="Proteomes" id="UP000008311">
    <property type="component" value="Unassembled WGS sequence"/>
</dbReference>
<dbReference type="InterPro" id="IPR023213">
    <property type="entry name" value="CAT-like_dom_sf"/>
</dbReference>
<name>B9SNQ1_RICCO</name>
<sequence length="351" mass="39081">MLMIRKISCRLLTCPGPFYYLKQLASFGNSMGRHKKKWHQAMLAQVSELSLPLTFFDTFCLKVPPVERIFFYELSDSAPAFFNSVILPKLKRSHSLALLHFLPLAGNLTWPPHACKPFILYAPSDTISLTVTESDADFGYLSDDRTREAVHSHPYIPKLDVSETQAALIAFQITLFPKKLKRKVLLFSQVDKCAKHLSTFVLTYAYTVTTIVKAKGLERNRKMLLGFSADCRPRLDPPIPANYFGHCISPNDVETEAVVLMAENGLASAAERLISAEAIGVAGSPRFQVYAIDFGWGRPKKVEVTSIDRSSGTISMAESRDGTGGVEIGIALKKHEMEIFDSLFSNGIRDL</sequence>
<accession>B9SNQ1</accession>
<reference evidence="4" key="1">
    <citation type="journal article" date="2010" name="Nat. Biotechnol.">
        <title>Draft genome sequence of the oilseed species Ricinus communis.</title>
        <authorList>
            <person name="Chan A.P."/>
            <person name="Crabtree J."/>
            <person name="Zhao Q."/>
            <person name="Lorenzi H."/>
            <person name="Orvis J."/>
            <person name="Puiu D."/>
            <person name="Melake-Berhan A."/>
            <person name="Jones K.M."/>
            <person name="Redman J."/>
            <person name="Chen G."/>
            <person name="Cahoon E.B."/>
            <person name="Gedil M."/>
            <person name="Stanke M."/>
            <person name="Haas B.J."/>
            <person name="Wortman J.R."/>
            <person name="Fraser-Liggett C.M."/>
            <person name="Ravel J."/>
            <person name="Rabinowicz P.D."/>
        </authorList>
    </citation>
    <scope>NUCLEOTIDE SEQUENCE [LARGE SCALE GENOMIC DNA]</scope>
    <source>
        <strain evidence="4">cv. Hale</strain>
    </source>
</reference>